<comment type="caution">
    <text evidence="1">The sequence shown here is derived from an EMBL/GenBank/DDBJ whole genome shotgun (WGS) entry which is preliminary data.</text>
</comment>
<protein>
    <submittedName>
        <fullName evidence="1">Uncharacterized protein</fullName>
    </submittedName>
</protein>
<evidence type="ECO:0000313" key="2">
    <source>
        <dbReference type="EMBL" id="CAK9171630.1"/>
    </source>
</evidence>
<reference evidence="1 3" key="1">
    <citation type="submission" date="2024-02" db="EMBL/GenBank/DDBJ databases">
        <authorList>
            <person name="Vignale AGUSTIN F."/>
            <person name="Sosa J E."/>
            <person name="Modenutti C."/>
        </authorList>
    </citation>
    <scope>NUCLEOTIDE SEQUENCE [LARGE SCALE GENOMIC DNA]</scope>
</reference>
<dbReference type="Proteomes" id="UP001642360">
    <property type="component" value="Unassembled WGS sequence"/>
</dbReference>
<name>A0ABC8T7G3_9AQUA</name>
<accession>A0ABC8T7G3</accession>
<evidence type="ECO:0000313" key="3">
    <source>
        <dbReference type="Proteomes" id="UP001642360"/>
    </source>
</evidence>
<organism evidence="1 3">
    <name type="scientific">Ilex paraguariensis</name>
    <name type="common">yerba mate</name>
    <dbReference type="NCBI Taxonomy" id="185542"/>
    <lineage>
        <taxon>Eukaryota</taxon>
        <taxon>Viridiplantae</taxon>
        <taxon>Streptophyta</taxon>
        <taxon>Embryophyta</taxon>
        <taxon>Tracheophyta</taxon>
        <taxon>Spermatophyta</taxon>
        <taxon>Magnoliopsida</taxon>
        <taxon>eudicotyledons</taxon>
        <taxon>Gunneridae</taxon>
        <taxon>Pentapetalae</taxon>
        <taxon>asterids</taxon>
        <taxon>campanulids</taxon>
        <taxon>Aquifoliales</taxon>
        <taxon>Aquifoliaceae</taxon>
        <taxon>Ilex</taxon>
    </lineage>
</organism>
<dbReference type="AlphaFoldDB" id="A0ABC8T7G3"/>
<gene>
    <name evidence="1" type="ORF">ILEXP_LOCUS34534</name>
    <name evidence="2" type="ORF">ILEXP_LOCUS41214</name>
</gene>
<sequence length="73" mass="8675">MEQEVKMEEYSPYVASNFRDTEARQKYKGNWPKEEYIDELYNLKMPKEEYNDNSGYLFGPAWLEAIASSRVPV</sequence>
<keyword evidence="3" id="KW-1185">Reference proteome</keyword>
<proteinExistence type="predicted"/>
<dbReference type="EMBL" id="CAUOFW020005813">
    <property type="protein sequence ID" value="CAK9171630.1"/>
    <property type="molecule type" value="Genomic_DNA"/>
</dbReference>
<evidence type="ECO:0000313" key="1">
    <source>
        <dbReference type="EMBL" id="CAK9165360.1"/>
    </source>
</evidence>
<dbReference type="EMBL" id="CAUOFW020004380">
    <property type="protein sequence ID" value="CAK9165360.1"/>
    <property type="molecule type" value="Genomic_DNA"/>
</dbReference>